<keyword evidence="3" id="KW-1185">Reference proteome</keyword>
<accession>A0ABU1FS59</accession>
<evidence type="ECO:0000313" key="3">
    <source>
        <dbReference type="Proteomes" id="UP001260872"/>
    </source>
</evidence>
<dbReference type="Gene3D" id="3.40.630.30">
    <property type="match status" value="1"/>
</dbReference>
<feature type="domain" description="N-acetyltransferase" evidence="1">
    <location>
        <begin position="1"/>
        <end position="162"/>
    </location>
</feature>
<comment type="caution">
    <text evidence="2">The sequence shown here is derived from an EMBL/GenBank/DDBJ whole genome shotgun (WGS) entry which is preliminary data.</text>
</comment>
<evidence type="ECO:0000313" key="2">
    <source>
        <dbReference type="EMBL" id="MDR5711508.1"/>
    </source>
</evidence>
<dbReference type="EMBL" id="JAVKGT010000009">
    <property type="protein sequence ID" value="MDR5711508.1"/>
    <property type="molecule type" value="Genomic_DNA"/>
</dbReference>
<dbReference type="InterPro" id="IPR016181">
    <property type="entry name" value="Acyl_CoA_acyltransferase"/>
</dbReference>
<dbReference type="GO" id="GO:0016746">
    <property type="term" value="F:acyltransferase activity"/>
    <property type="evidence" value="ECO:0007669"/>
    <property type="project" value="UniProtKB-KW"/>
</dbReference>
<evidence type="ECO:0000259" key="1">
    <source>
        <dbReference type="PROSITE" id="PS51186"/>
    </source>
</evidence>
<reference evidence="3" key="1">
    <citation type="submission" date="2023-07" db="EMBL/GenBank/DDBJ databases">
        <title>Description of three actinobacteria isolated from air of manufacturing shop in a pharmaceutical factory.</title>
        <authorList>
            <person name="Zhang D.-F."/>
        </authorList>
    </citation>
    <scope>NUCLEOTIDE SEQUENCE [LARGE SCALE GENOMIC DNA]</scope>
    <source>
        <strain evidence="3">CCTCC AB 207010</strain>
    </source>
</reference>
<dbReference type="RefSeq" id="WP_310536888.1">
    <property type="nucleotide sequence ID" value="NZ_BAAAOC010000091.1"/>
</dbReference>
<dbReference type="EC" id="2.3.1.-" evidence="2"/>
<dbReference type="SUPFAM" id="SSF55729">
    <property type="entry name" value="Acyl-CoA N-acyltransferases (Nat)"/>
    <property type="match status" value="1"/>
</dbReference>
<keyword evidence="2" id="KW-0808">Transferase</keyword>
<dbReference type="InterPro" id="IPR000182">
    <property type="entry name" value="GNAT_dom"/>
</dbReference>
<proteinExistence type="predicted"/>
<name>A0ABU1FS59_9MICC</name>
<dbReference type="Proteomes" id="UP001260872">
    <property type="component" value="Unassembled WGS sequence"/>
</dbReference>
<organism evidence="2 3">
    <name type="scientific">Nesterenkonia flava</name>
    <dbReference type="NCBI Taxonomy" id="469799"/>
    <lineage>
        <taxon>Bacteria</taxon>
        <taxon>Bacillati</taxon>
        <taxon>Actinomycetota</taxon>
        <taxon>Actinomycetes</taxon>
        <taxon>Micrococcales</taxon>
        <taxon>Micrococcaceae</taxon>
        <taxon>Nesterenkonia</taxon>
    </lineage>
</organism>
<gene>
    <name evidence="2" type="ORF">RH857_05090</name>
</gene>
<sequence length="169" mass="18866">MRIRPAAPGDAEALTDLHLDVWDEAYAGLIAEEILRGRRDQREGRIEGWRRRIEGSEEEHFLAQDDDGALVGFTAFTTTRGQADPCLPARQLLALYVRASAYGTGLGHALLTAAIGEEPAFLWVLDGNQRAVNFYRRHGFEFDGSTKDGPVGVERRMVRRQQGRSQRAS</sequence>
<dbReference type="Pfam" id="PF13508">
    <property type="entry name" value="Acetyltransf_7"/>
    <property type="match status" value="1"/>
</dbReference>
<keyword evidence="2" id="KW-0012">Acyltransferase</keyword>
<dbReference type="PROSITE" id="PS51186">
    <property type="entry name" value="GNAT"/>
    <property type="match status" value="1"/>
</dbReference>
<protein>
    <submittedName>
        <fullName evidence="2">GNAT family N-acetyltransferase</fullName>
        <ecNumber evidence="2">2.3.1.-</ecNumber>
    </submittedName>
</protein>